<organism evidence="1">
    <name type="scientific">Thiolapillus brandeum</name>
    <dbReference type="NCBI Taxonomy" id="1076588"/>
    <lineage>
        <taxon>Bacteria</taxon>
        <taxon>Pseudomonadati</taxon>
        <taxon>Pseudomonadota</taxon>
        <taxon>Gammaproteobacteria</taxon>
        <taxon>Chromatiales</taxon>
        <taxon>Sedimenticolaceae</taxon>
        <taxon>Thiolapillus</taxon>
    </lineage>
</organism>
<name>A0A831KD35_9GAMM</name>
<dbReference type="Proteomes" id="UP000885822">
    <property type="component" value="Unassembled WGS sequence"/>
</dbReference>
<accession>A0A831KD35</accession>
<dbReference type="EMBL" id="DRCV01000181">
    <property type="protein sequence ID" value="HDK38174.1"/>
    <property type="molecule type" value="Genomic_DNA"/>
</dbReference>
<reference evidence="1" key="1">
    <citation type="journal article" date="2020" name="mSystems">
        <title>Genome- and Community-Level Interaction Insights into Carbon Utilization and Element Cycling Functions of Hydrothermarchaeota in Hydrothermal Sediment.</title>
        <authorList>
            <person name="Zhou Z."/>
            <person name="Liu Y."/>
            <person name="Xu W."/>
            <person name="Pan J."/>
            <person name="Luo Z.H."/>
            <person name="Li M."/>
        </authorList>
    </citation>
    <scope>NUCLEOTIDE SEQUENCE [LARGE SCALE GENOMIC DNA]</scope>
    <source>
        <strain evidence="1">HyVt-26</strain>
    </source>
</reference>
<gene>
    <name evidence="1" type="ORF">ENG92_04075</name>
</gene>
<comment type="caution">
    <text evidence="1">The sequence shown here is derived from an EMBL/GenBank/DDBJ whole genome shotgun (WGS) entry which is preliminary data.</text>
</comment>
<sequence>MPLKKLDEEEMRKVIALAEAMREKGQDKYKLAYALLYLLERNKLLEEVRKRAEYYVRFGMPEKELSNLRLALEKIHELDVDEVDDSSFFAKE</sequence>
<proteinExistence type="predicted"/>
<protein>
    <submittedName>
        <fullName evidence="1">Uncharacterized protein</fullName>
    </submittedName>
</protein>
<dbReference type="AlphaFoldDB" id="A0A831KD35"/>
<evidence type="ECO:0000313" key="1">
    <source>
        <dbReference type="EMBL" id="HDK38174.1"/>
    </source>
</evidence>